<accession>X1F1B4</accession>
<gene>
    <name evidence="1" type="ORF">S01H4_54635</name>
</gene>
<proteinExistence type="predicted"/>
<feature type="non-terminal residue" evidence="1">
    <location>
        <position position="1"/>
    </location>
</feature>
<organism evidence="1">
    <name type="scientific">marine sediment metagenome</name>
    <dbReference type="NCBI Taxonomy" id="412755"/>
    <lineage>
        <taxon>unclassified sequences</taxon>
        <taxon>metagenomes</taxon>
        <taxon>ecological metagenomes</taxon>
    </lineage>
</organism>
<dbReference type="AlphaFoldDB" id="X1F1B4"/>
<evidence type="ECO:0000313" key="1">
    <source>
        <dbReference type="EMBL" id="GAH14593.1"/>
    </source>
</evidence>
<reference evidence="1" key="1">
    <citation type="journal article" date="2014" name="Front. Microbiol.">
        <title>High frequency of phylogenetically diverse reductive dehalogenase-homologous genes in deep subseafloor sedimentary metagenomes.</title>
        <authorList>
            <person name="Kawai M."/>
            <person name="Futagami T."/>
            <person name="Toyoda A."/>
            <person name="Takaki Y."/>
            <person name="Nishi S."/>
            <person name="Hori S."/>
            <person name="Arai W."/>
            <person name="Tsubouchi T."/>
            <person name="Morono Y."/>
            <person name="Uchiyama I."/>
            <person name="Ito T."/>
            <person name="Fujiyama A."/>
            <person name="Inagaki F."/>
            <person name="Takami H."/>
        </authorList>
    </citation>
    <scope>NUCLEOTIDE SEQUENCE</scope>
    <source>
        <strain evidence="1">Expedition CK06-06</strain>
    </source>
</reference>
<comment type="caution">
    <text evidence="1">The sequence shown here is derived from an EMBL/GenBank/DDBJ whole genome shotgun (WGS) entry which is preliminary data.</text>
</comment>
<sequence>PMMAVGMVTNVYQRGNASYKRILELLEEKPNIYDASRAEYHWSYGP</sequence>
<protein>
    <submittedName>
        <fullName evidence="1">Uncharacterized protein</fullName>
    </submittedName>
</protein>
<name>X1F1B4_9ZZZZ</name>
<dbReference type="EMBL" id="BART01031454">
    <property type="protein sequence ID" value="GAH14593.1"/>
    <property type="molecule type" value="Genomic_DNA"/>
</dbReference>